<organism evidence="1 2">
    <name type="scientific">Thanatephorus cucumeris (strain AG1-IA)</name>
    <name type="common">Rice sheath blight fungus</name>
    <name type="synonym">Rhizoctonia solani</name>
    <dbReference type="NCBI Taxonomy" id="983506"/>
    <lineage>
        <taxon>Eukaryota</taxon>
        <taxon>Fungi</taxon>
        <taxon>Dikarya</taxon>
        <taxon>Basidiomycota</taxon>
        <taxon>Agaricomycotina</taxon>
        <taxon>Agaricomycetes</taxon>
        <taxon>Cantharellales</taxon>
        <taxon>Ceratobasidiaceae</taxon>
        <taxon>Rhizoctonia</taxon>
        <taxon>Rhizoctonia solani AG-1</taxon>
    </lineage>
</organism>
<dbReference type="EMBL" id="AFRT01000030">
    <property type="protein sequence ID" value="ELU45853.1"/>
    <property type="molecule type" value="Genomic_DNA"/>
</dbReference>
<evidence type="ECO:0000313" key="1">
    <source>
        <dbReference type="EMBL" id="ELU45853.1"/>
    </source>
</evidence>
<dbReference type="Proteomes" id="UP000011668">
    <property type="component" value="Unassembled WGS sequence"/>
</dbReference>
<dbReference type="AlphaFoldDB" id="L8X9U5"/>
<protein>
    <submittedName>
        <fullName evidence="1">Uncharacterized protein</fullName>
    </submittedName>
</protein>
<dbReference type="HOGENOM" id="CLU_3425151_0_0_1"/>
<evidence type="ECO:0000313" key="2">
    <source>
        <dbReference type="Proteomes" id="UP000011668"/>
    </source>
</evidence>
<proteinExistence type="predicted"/>
<sequence>MRIYYRYPHLPPPCARWTHETW</sequence>
<accession>L8X9U5</accession>
<keyword evidence="2" id="KW-1185">Reference proteome</keyword>
<name>L8X9U5_THACA</name>
<reference evidence="1 2" key="1">
    <citation type="journal article" date="2013" name="Nat. Commun.">
        <title>The evolution and pathogenic mechanisms of the rice sheath blight pathogen.</title>
        <authorList>
            <person name="Zheng A."/>
            <person name="Lin R."/>
            <person name="Xu L."/>
            <person name="Qin P."/>
            <person name="Tang C."/>
            <person name="Ai P."/>
            <person name="Zhang D."/>
            <person name="Liu Y."/>
            <person name="Sun Z."/>
            <person name="Feng H."/>
            <person name="Wang Y."/>
            <person name="Chen Y."/>
            <person name="Liang X."/>
            <person name="Fu R."/>
            <person name="Li Q."/>
            <person name="Zhang J."/>
            <person name="Yu X."/>
            <person name="Xie Z."/>
            <person name="Ding L."/>
            <person name="Guan P."/>
            <person name="Tang J."/>
            <person name="Liang Y."/>
            <person name="Wang S."/>
            <person name="Deng Q."/>
            <person name="Li S."/>
            <person name="Zhu J."/>
            <person name="Wang L."/>
            <person name="Liu H."/>
            <person name="Li P."/>
        </authorList>
    </citation>
    <scope>NUCLEOTIDE SEQUENCE [LARGE SCALE GENOMIC DNA]</scope>
    <source>
        <strain evidence="2">AG-1 IA</strain>
    </source>
</reference>
<comment type="caution">
    <text evidence="1">The sequence shown here is derived from an EMBL/GenBank/DDBJ whole genome shotgun (WGS) entry which is preliminary data.</text>
</comment>
<gene>
    <name evidence="1" type="ORF">AG1IA_00119</name>
</gene>